<organism evidence="8 9">
    <name type="scientific">Russula ochroleuca</name>
    <dbReference type="NCBI Taxonomy" id="152965"/>
    <lineage>
        <taxon>Eukaryota</taxon>
        <taxon>Fungi</taxon>
        <taxon>Dikarya</taxon>
        <taxon>Basidiomycota</taxon>
        <taxon>Agaricomycotina</taxon>
        <taxon>Agaricomycetes</taxon>
        <taxon>Russulales</taxon>
        <taxon>Russulaceae</taxon>
        <taxon>Russula</taxon>
    </lineage>
</organism>
<evidence type="ECO:0000256" key="7">
    <source>
        <dbReference type="SAM" id="Phobius"/>
    </source>
</evidence>
<feature type="transmembrane region" description="Helical" evidence="7">
    <location>
        <begin position="421"/>
        <end position="437"/>
    </location>
</feature>
<evidence type="ECO:0000256" key="1">
    <source>
        <dbReference type="ARBA" id="ARBA00004141"/>
    </source>
</evidence>
<feature type="transmembrane region" description="Helical" evidence="7">
    <location>
        <begin position="46"/>
        <end position="67"/>
    </location>
</feature>
<evidence type="ECO:0000313" key="8">
    <source>
        <dbReference type="EMBL" id="KAF8480312.1"/>
    </source>
</evidence>
<dbReference type="GO" id="GO:0022857">
    <property type="term" value="F:transmembrane transporter activity"/>
    <property type="evidence" value="ECO:0007669"/>
    <property type="project" value="InterPro"/>
</dbReference>
<dbReference type="InterPro" id="IPR001248">
    <property type="entry name" value="Pur-cyt_permease"/>
</dbReference>
<feature type="transmembrane region" description="Helical" evidence="7">
    <location>
        <begin position="88"/>
        <end position="117"/>
    </location>
</feature>
<evidence type="ECO:0000313" key="9">
    <source>
        <dbReference type="Proteomes" id="UP000759537"/>
    </source>
</evidence>
<evidence type="ECO:0000256" key="5">
    <source>
        <dbReference type="ARBA" id="ARBA00022989"/>
    </source>
</evidence>
<feature type="transmembrane region" description="Helical" evidence="7">
    <location>
        <begin position="123"/>
        <end position="147"/>
    </location>
</feature>
<reference evidence="8" key="1">
    <citation type="submission" date="2019-10" db="EMBL/GenBank/DDBJ databases">
        <authorList>
            <consortium name="DOE Joint Genome Institute"/>
            <person name="Kuo A."/>
            <person name="Miyauchi S."/>
            <person name="Kiss E."/>
            <person name="Drula E."/>
            <person name="Kohler A."/>
            <person name="Sanchez-Garcia M."/>
            <person name="Andreopoulos B."/>
            <person name="Barry K.W."/>
            <person name="Bonito G."/>
            <person name="Buee M."/>
            <person name="Carver A."/>
            <person name="Chen C."/>
            <person name="Cichocki N."/>
            <person name="Clum A."/>
            <person name="Culley D."/>
            <person name="Crous P.W."/>
            <person name="Fauchery L."/>
            <person name="Girlanda M."/>
            <person name="Hayes R."/>
            <person name="Keri Z."/>
            <person name="LaButti K."/>
            <person name="Lipzen A."/>
            <person name="Lombard V."/>
            <person name="Magnuson J."/>
            <person name="Maillard F."/>
            <person name="Morin E."/>
            <person name="Murat C."/>
            <person name="Nolan M."/>
            <person name="Ohm R."/>
            <person name="Pangilinan J."/>
            <person name="Pereira M."/>
            <person name="Perotto S."/>
            <person name="Peter M."/>
            <person name="Riley R."/>
            <person name="Sitrit Y."/>
            <person name="Stielow B."/>
            <person name="Szollosi G."/>
            <person name="Zifcakova L."/>
            <person name="Stursova M."/>
            <person name="Spatafora J.W."/>
            <person name="Tedersoo L."/>
            <person name="Vaario L.-M."/>
            <person name="Yamada A."/>
            <person name="Yan M."/>
            <person name="Wang P."/>
            <person name="Xu J."/>
            <person name="Bruns T."/>
            <person name="Baldrian P."/>
            <person name="Vilgalys R."/>
            <person name="Henrissat B."/>
            <person name="Grigoriev I.V."/>
            <person name="Hibbett D."/>
            <person name="Nagy L.G."/>
            <person name="Martin F.M."/>
        </authorList>
    </citation>
    <scope>NUCLEOTIDE SEQUENCE</scope>
    <source>
        <strain evidence="8">Prilba</strain>
    </source>
</reference>
<sequence>GIHPVAIEDRTETHFIKIFFIWFSANTNILSFATGTLGPVTFGLGLRDSCLVILFFNLLCAVPPAYLTTWGPKLGLRQLCASRYTFGYYGAMVPSLLSLISNVGFCTLNCILGGQALASIANISWTVGIVIISLISLFVSFCGLRVLNWYENCAWAPSLLVFVVATGAGGKHFIDTPVAPATAAQIFSFAATIAGFIMTWSAFSSDYTAYFHPRVSSRRIFIYSYLGLNIPIITLQCLGAAAAISAPSVPDWNAGYTDGDVGGLLNAMLSPVGGFKKVLMVVLSLSVTGNNAPTIYSMCMAFQTLIPPLSAVPRYVFSVLATAVITVLAIVGQHKFYSTLSNFLGIIGYWIGAWVSAICVEHLYFRKGNFALYDIRSWNVPSRLPLGAAALGAAVLSFALVIPSMSQVWYTGPIARKTGDIGFEVAMAVTALLYIPLRRLEKRWRDVEG</sequence>
<name>A0A9P5MW95_9AGAM</name>
<protein>
    <submittedName>
        <fullName evidence="8">NCS cytosine-purine permease</fullName>
    </submittedName>
</protein>
<feature type="transmembrane region" description="Helical" evidence="7">
    <location>
        <begin position="278"/>
        <end position="299"/>
    </location>
</feature>
<dbReference type="EMBL" id="WHVB01000008">
    <property type="protein sequence ID" value="KAF8480312.1"/>
    <property type="molecule type" value="Genomic_DNA"/>
</dbReference>
<comment type="similarity">
    <text evidence="2">Belongs to the purine-cytosine permease (2.A.39) family.</text>
</comment>
<dbReference type="Pfam" id="PF02133">
    <property type="entry name" value="Transp_cyt_pur"/>
    <property type="match status" value="1"/>
</dbReference>
<keyword evidence="3" id="KW-0813">Transport</keyword>
<feature type="transmembrane region" description="Helical" evidence="7">
    <location>
        <begin position="386"/>
        <end position="409"/>
    </location>
</feature>
<accession>A0A9P5MW95</accession>
<dbReference type="PIRSF" id="PIRSF002744">
    <property type="entry name" value="Pur-cyt_permease"/>
    <property type="match status" value="1"/>
</dbReference>
<dbReference type="Gene3D" id="1.10.4160.10">
    <property type="entry name" value="Hydantoin permease"/>
    <property type="match status" value="1"/>
</dbReference>
<evidence type="ECO:0000256" key="4">
    <source>
        <dbReference type="ARBA" id="ARBA00022692"/>
    </source>
</evidence>
<feature type="transmembrane region" description="Helical" evidence="7">
    <location>
        <begin position="154"/>
        <end position="174"/>
    </location>
</feature>
<feature type="non-terminal residue" evidence="8">
    <location>
        <position position="1"/>
    </location>
</feature>
<feature type="transmembrane region" description="Helical" evidence="7">
    <location>
        <begin position="311"/>
        <end position="331"/>
    </location>
</feature>
<keyword evidence="9" id="KW-1185">Reference proteome</keyword>
<gene>
    <name evidence="8" type="ORF">DFH94DRAFT_831059</name>
</gene>
<dbReference type="PANTHER" id="PTHR31806:SF5">
    <property type="entry name" value="PURINE-CYTOSINE PERMEASE FCY21"/>
    <property type="match status" value="1"/>
</dbReference>
<dbReference type="Proteomes" id="UP000759537">
    <property type="component" value="Unassembled WGS sequence"/>
</dbReference>
<reference evidence="8" key="2">
    <citation type="journal article" date="2020" name="Nat. Commun.">
        <title>Large-scale genome sequencing of mycorrhizal fungi provides insights into the early evolution of symbiotic traits.</title>
        <authorList>
            <person name="Miyauchi S."/>
            <person name="Kiss E."/>
            <person name="Kuo A."/>
            <person name="Drula E."/>
            <person name="Kohler A."/>
            <person name="Sanchez-Garcia M."/>
            <person name="Morin E."/>
            <person name="Andreopoulos B."/>
            <person name="Barry K.W."/>
            <person name="Bonito G."/>
            <person name="Buee M."/>
            <person name="Carver A."/>
            <person name="Chen C."/>
            <person name="Cichocki N."/>
            <person name="Clum A."/>
            <person name="Culley D."/>
            <person name="Crous P.W."/>
            <person name="Fauchery L."/>
            <person name="Girlanda M."/>
            <person name="Hayes R.D."/>
            <person name="Keri Z."/>
            <person name="LaButti K."/>
            <person name="Lipzen A."/>
            <person name="Lombard V."/>
            <person name="Magnuson J."/>
            <person name="Maillard F."/>
            <person name="Murat C."/>
            <person name="Nolan M."/>
            <person name="Ohm R.A."/>
            <person name="Pangilinan J."/>
            <person name="Pereira M.F."/>
            <person name="Perotto S."/>
            <person name="Peter M."/>
            <person name="Pfister S."/>
            <person name="Riley R."/>
            <person name="Sitrit Y."/>
            <person name="Stielow J.B."/>
            <person name="Szollosi G."/>
            <person name="Zifcakova L."/>
            <person name="Stursova M."/>
            <person name="Spatafora J.W."/>
            <person name="Tedersoo L."/>
            <person name="Vaario L.M."/>
            <person name="Yamada A."/>
            <person name="Yan M."/>
            <person name="Wang P."/>
            <person name="Xu J."/>
            <person name="Bruns T."/>
            <person name="Baldrian P."/>
            <person name="Vilgalys R."/>
            <person name="Dunand C."/>
            <person name="Henrissat B."/>
            <person name="Grigoriev I.V."/>
            <person name="Hibbett D."/>
            <person name="Nagy L.G."/>
            <person name="Martin F.M."/>
        </authorList>
    </citation>
    <scope>NUCLEOTIDE SEQUENCE</scope>
    <source>
        <strain evidence="8">Prilba</strain>
    </source>
</reference>
<proteinExistence type="inferred from homology"/>
<evidence type="ECO:0000256" key="6">
    <source>
        <dbReference type="ARBA" id="ARBA00023136"/>
    </source>
</evidence>
<keyword evidence="5 7" id="KW-1133">Transmembrane helix</keyword>
<feature type="transmembrane region" description="Helical" evidence="7">
    <location>
        <begin position="343"/>
        <end position="365"/>
    </location>
</feature>
<comment type="caution">
    <text evidence="8">The sequence shown here is derived from an EMBL/GenBank/DDBJ whole genome shotgun (WGS) entry which is preliminary data.</text>
</comment>
<dbReference type="AlphaFoldDB" id="A0A9P5MW95"/>
<comment type="subcellular location">
    <subcellularLocation>
        <location evidence="1">Membrane</location>
        <topology evidence="1">Multi-pass membrane protein</topology>
    </subcellularLocation>
</comment>
<dbReference type="GO" id="GO:0005886">
    <property type="term" value="C:plasma membrane"/>
    <property type="evidence" value="ECO:0007669"/>
    <property type="project" value="TreeGrafter"/>
</dbReference>
<keyword evidence="4 7" id="KW-0812">Transmembrane</keyword>
<evidence type="ECO:0000256" key="2">
    <source>
        <dbReference type="ARBA" id="ARBA00008974"/>
    </source>
</evidence>
<evidence type="ECO:0000256" key="3">
    <source>
        <dbReference type="ARBA" id="ARBA00022448"/>
    </source>
</evidence>
<feature type="transmembrane region" description="Helical" evidence="7">
    <location>
        <begin position="19"/>
        <end position="40"/>
    </location>
</feature>
<feature type="transmembrane region" description="Helical" evidence="7">
    <location>
        <begin position="220"/>
        <end position="244"/>
    </location>
</feature>
<dbReference type="OrthoDB" id="2116389at2759"/>
<keyword evidence="6 7" id="KW-0472">Membrane</keyword>
<dbReference type="PANTHER" id="PTHR31806">
    <property type="entry name" value="PURINE-CYTOSINE PERMEASE FCY2-RELATED"/>
    <property type="match status" value="1"/>
</dbReference>
<feature type="transmembrane region" description="Helical" evidence="7">
    <location>
        <begin position="186"/>
        <end position="208"/>
    </location>
</feature>
<dbReference type="InterPro" id="IPR026030">
    <property type="entry name" value="Pur-cyt_permease_Fcy2/21/22"/>
</dbReference>